<protein>
    <submittedName>
        <fullName evidence="1">Nucleotidyltransferase family protein</fullName>
    </submittedName>
</protein>
<dbReference type="OrthoDB" id="1117814at2"/>
<dbReference type="InterPro" id="IPR039498">
    <property type="entry name" value="NTP_transf_5"/>
</dbReference>
<organism evidence="1 2">
    <name type="scientific">Tenacibaculum aiptasiae</name>
    <dbReference type="NCBI Taxonomy" id="426481"/>
    <lineage>
        <taxon>Bacteria</taxon>
        <taxon>Pseudomonadati</taxon>
        <taxon>Bacteroidota</taxon>
        <taxon>Flavobacteriia</taxon>
        <taxon>Flavobacteriales</taxon>
        <taxon>Flavobacteriaceae</taxon>
        <taxon>Tenacibaculum</taxon>
    </lineage>
</organism>
<dbReference type="Pfam" id="PF14907">
    <property type="entry name" value="NTP_transf_5"/>
    <property type="match status" value="1"/>
</dbReference>
<dbReference type="RefSeq" id="WP_150900335.1">
    <property type="nucleotide sequence ID" value="NZ_WAAU01000024.1"/>
</dbReference>
<dbReference type="AlphaFoldDB" id="A0A7J5ACH6"/>
<evidence type="ECO:0000313" key="1">
    <source>
        <dbReference type="EMBL" id="KAB1155225.1"/>
    </source>
</evidence>
<reference evidence="1 2" key="1">
    <citation type="submission" date="2019-09" db="EMBL/GenBank/DDBJ databases">
        <authorList>
            <person name="Cao W.R."/>
        </authorList>
    </citation>
    <scope>NUCLEOTIDE SEQUENCE [LARGE SCALE GENOMIC DNA]</scope>
    <source>
        <strain evidence="2">a4</strain>
    </source>
</reference>
<comment type="caution">
    <text evidence="1">The sequence shown here is derived from an EMBL/GenBank/DDBJ whole genome shotgun (WGS) entry which is preliminary data.</text>
</comment>
<accession>A0A7J5ACH6</accession>
<sequence length="365" mass="43380">MTYKETLFFVGKCLTITHETKNKEIIEKELKSGNIDWDNVVKLSTLHYVFPALYCNLKRANFLHYLPNDLVEYMKHITDLNRERNQQIIEQAKEINELLLENNITPIFLKGTGNLLEGLYEDIAERMVGDIDFIFSKNDYPNAIKVLTKNNYSKVHQTTYDFPSFKHYPRIQKKDKTAAIEIHKEILLEKYADEFNYDIIKNDTLLFNNINVMSYENQLSLSIIAKQINDSGFYFKNIALRNAYDVFLLSKKTNAKNTFNRFEKLKHPLNCFLATCFIVFGEVDSLKFTQTPETKSYISFFKKMLINDPFRKKHLNRTAKKLFIKKRITILFKTFYNSEMRTWFFKRITDKQWYKEKAIQLGLRN</sequence>
<proteinExistence type="predicted"/>
<dbReference type="EMBL" id="WAAU01000024">
    <property type="protein sequence ID" value="KAB1155225.1"/>
    <property type="molecule type" value="Genomic_DNA"/>
</dbReference>
<dbReference type="GO" id="GO:0016740">
    <property type="term" value="F:transferase activity"/>
    <property type="evidence" value="ECO:0007669"/>
    <property type="project" value="UniProtKB-KW"/>
</dbReference>
<name>A0A7J5ACH6_9FLAO</name>
<evidence type="ECO:0000313" key="2">
    <source>
        <dbReference type="Proteomes" id="UP000467305"/>
    </source>
</evidence>
<gene>
    <name evidence="1" type="ORF">F7018_12160</name>
</gene>
<keyword evidence="2" id="KW-1185">Reference proteome</keyword>
<dbReference type="Proteomes" id="UP000467305">
    <property type="component" value="Unassembled WGS sequence"/>
</dbReference>
<keyword evidence="1" id="KW-0808">Transferase</keyword>